<accession>A0A4Q9PVD1</accession>
<name>A0A4Q9PVD1_9APHY</name>
<sequence>MRAKSYVAFPILAHPNSANGYNPRLHPFTADQLPLASRGTVRLSTDKRPCWSSWPGKVVGRTILRVNLYPPSLK</sequence>
<dbReference type="EMBL" id="ML145123">
    <property type="protein sequence ID" value="TBU58521.1"/>
    <property type="molecule type" value="Genomic_DNA"/>
</dbReference>
<dbReference type="Proteomes" id="UP000292082">
    <property type="component" value="Unassembled WGS sequence"/>
</dbReference>
<evidence type="ECO:0000313" key="2">
    <source>
        <dbReference type="Proteomes" id="UP000292082"/>
    </source>
</evidence>
<evidence type="ECO:0000313" key="1">
    <source>
        <dbReference type="EMBL" id="TBU58521.1"/>
    </source>
</evidence>
<gene>
    <name evidence="1" type="ORF">BD310DRAFT_926788</name>
</gene>
<dbReference type="AlphaFoldDB" id="A0A4Q9PVD1"/>
<reference evidence="1 2" key="1">
    <citation type="submission" date="2019-01" db="EMBL/GenBank/DDBJ databases">
        <title>Draft genome sequences of three monokaryotic isolates of the white-rot basidiomycete fungus Dichomitus squalens.</title>
        <authorList>
            <consortium name="DOE Joint Genome Institute"/>
            <person name="Lopez S.C."/>
            <person name="Andreopoulos B."/>
            <person name="Pangilinan J."/>
            <person name="Lipzen A."/>
            <person name="Riley R."/>
            <person name="Ahrendt S."/>
            <person name="Ng V."/>
            <person name="Barry K."/>
            <person name="Daum C."/>
            <person name="Grigoriev I.V."/>
            <person name="Hilden K.S."/>
            <person name="Makela M.R."/>
            <person name="de Vries R.P."/>
        </authorList>
    </citation>
    <scope>NUCLEOTIDE SEQUENCE [LARGE SCALE GENOMIC DNA]</scope>
    <source>
        <strain evidence="1 2">CBS 464.89</strain>
    </source>
</reference>
<proteinExistence type="predicted"/>
<protein>
    <submittedName>
        <fullName evidence="1">Uncharacterized protein</fullName>
    </submittedName>
</protein>
<organism evidence="1 2">
    <name type="scientific">Dichomitus squalens</name>
    <dbReference type="NCBI Taxonomy" id="114155"/>
    <lineage>
        <taxon>Eukaryota</taxon>
        <taxon>Fungi</taxon>
        <taxon>Dikarya</taxon>
        <taxon>Basidiomycota</taxon>
        <taxon>Agaricomycotina</taxon>
        <taxon>Agaricomycetes</taxon>
        <taxon>Polyporales</taxon>
        <taxon>Polyporaceae</taxon>
        <taxon>Dichomitus</taxon>
    </lineage>
</organism>
<keyword evidence="2" id="KW-1185">Reference proteome</keyword>